<keyword evidence="1 2" id="KW-0808">Transferase</keyword>
<proteinExistence type="inferred from homology"/>
<protein>
    <recommendedName>
        <fullName evidence="1">Lipid A biosynthesis acyltransferase</fullName>
        <ecNumber evidence="1">2.3.1.243</ecNumber>
    </recommendedName>
    <alternativeName>
        <fullName evidence="1">Kdo(2)-lauroyl-lipid IV(A) acyltransferase</fullName>
    </alternativeName>
</protein>
<keyword evidence="3" id="KW-1185">Reference proteome</keyword>
<dbReference type="GO" id="GO:0009276">
    <property type="term" value="C:Gram-negative-bacterium-type cell wall"/>
    <property type="evidence" value="ECO:0007669"/>
    <property type="project" value="InterPro"/>
</dbReference>
<feature type="short sequence motif" description="HXXXXD motif" evidence="1">
    <location>
        <begin position="144"/>
        <end position="149"/>
    </location>
</feature>
<dbReference type="STRING" id="1235990.BMSBPS_0227"/>
<dbReference type="InterPro" id="IPR011921">
    <property type="entry name" value="Lipid_A_MsbB"/>
</dbReference>
<keyword evidence="1 2" id="KW-0012">Acyltransferase</keyword>
<comment type="subcellular location">
    <subcellularLocation>
        <location evidence="1">Cell inner membrane</location>
        <topology evidence="1">Single-pass membrane protein</topology>
    </subcellularLocation>
</comment>
<dbReference type="RefSeq" id="WP_022564587.1">
    <property type="nucleotide sequence ID" value="NZ_CP010907.1"/>
</dbReference>
<dbReference type="UniPathway" id="UPA00030"/>
<gene>
    <name evidence="2" type="primary">msbB</name>
    <name evidence="1" type="synonym">lpxM</name>
    <name evidence="2" type="ORF">HHS_05980</name>
</gene>
<dbReference type="GO" id="GO:0009103">
    <property type="term" value="P:lipopolysaccharide biosynthetic process"/>
    <property type="evidence" value="ECO:0007669"/>
    <property type="project" value="UniProtKB-UniRule"/>
</dbReference>
<comment type="catalytic activity">
    <reaction evidence="1">
        <text>an alpha-Kdo-(2-&gt;4)-alpha-Kdo-(2-&gt;6)-(acyl)-lipid IVA + a fatty acyl-[ACP] = an alpha-Kdo-(2-&gt;4)-alpha-Kdo-(2-&gt;6)-lipid A + holo-[ACP]</text>
        <dbReference type="Rhea" id="RHEA:69400"/>
        <dbReference type="Rhea" id="RHEA-COMP:9685"/>
        <dbReference type="Rhea" id="RHEA-COMP:14125"/>
        <dbReference type="ChEBI" id="CHEBI:64479"/>
        <dbReference type="ChEBI" id="CHEBI:138651"/>
        <dbReference type="ChEBI" id="CHEBI:176430"/>
        <dbReference type="ChEBI" id="CHEBI:176431"/>
        <dbReference type="EC" id="2.3.1.243"/>
    </reaction>
</comment>
<evidence type="ECO:0000313" key="3">
    <source>
        <dbReference type="Proteomes" id="UP000016900"/>
    </source>
</evidence>
<dbReference type="NCBIfam" id="TIGR02208">
    <property type="entry name" value="lipid_A_msbB"/>
    <property type="match status" value="1"/>
</dbReference>
<keyword evidence="1" id="KW-0812">Transmembrane</keyword>
<comment type="pathway">
    <text evidence="1">Glycolipid biosynthesis; KDO(2)-lipid A biosynthesis; KDO(2)-lipid A from CMP-3-deoxy-D-manno-octulosonate and lipid IV(A): step 4/4.</text>
</comment>
<dbReference type="PIRSF" id="PIRSF026649">
    <property type="entry name" value="MsbB"/>
    <property type="match status" value="1"/>
</dbReference>
<evidence type="ECO:0000256" key="1">
    <source>
        <dbReference type="HAMAP-Rule" id="MF_01944"/>
    </source>
</evidence>
<name>U3U9M3_9GAMM</name>
<dbReference type="EC" id="2.3.1.243" evidence="1"/>
<dbReference type="CDD" id="cd07984">
    <property type="entry name" value="LPLAT_LABLAT-like"/>
    <property type="match status" value="1"/>
</dbReference>
<dbReference type="InterPro" id="IPR004960">
    <property type="entry name" value="LipA_acyltrans"/>
</dbReference>
<dbReference type="PANTHER" id="PTHR30606:SF4">
    <property type="entry name" value="LIPID A BIOSYNTHESIS MYRISTOYLTRANSFERASE"/>
    <property type="match status" value="1"/>
</dbReference>
<dbReference type="KEGG" id="pck:BMSBPS_0227"/>
<dbReference type="HAMAP" id="MF_01944">
    <property type="entry name" value="Lipid_A_LpxM"/>
    <property type="match status" value="1"/>
</dbReference>
<comment type="similarity">
    <text evidence="1">Belongs to the LpxL/LpxM/LpxP family. LpxM subfamily.</text>
</comment>
<accession>U3U9M3</accession>
<keyword evidence="1" id="KW-0472">Membrane</keyword>
<dbReference type="GO" id="GO:0016747">
    <property type="term" value="F:acyltransferase activity, transferring groups other than amino-acyl groups"/>
    <property type="evidence" value="ECO:0007669"/>
    <property type="project" value="InterPro"/>
</dbReference>
<dbReference type="AlphaFoldDB" id="U3U9M3"/>
<feature type="transmembrane region" description="Helical" evidence="1">
    <location>
        <begin position="29"/>
        <end position="48"/>
    </location>
</feature>
<comment type="function">
    <text evidence="1">Catalyzes the transfer of an acyl chain from an acyl-[acyl-carrier-protein] (ACP) to a Kdo(2)-(acyl)-lipid IV(A) to form a Kdo(2)-lipid A.</text>
</comment>
<keyword evidence="1" id="KW-0997">Cell inner membrane</keyword>
<keyword evidence="1" id="KW-0448">Lipopolysaccharide biosynthesis</keyword>
<dbReference type="PANTHER" id="PTHR30606">
    <property type="entry name" value="LIPID A BIOSYNTHESIS LAUROYL ACYLTRANSFERASE"/>
    <property type="match status" value="1"/>
</dbReference>
<dbReference type="NCBIfam" id="NF006507">
    <property type="entry name" value="PRK08943.1"/>
    <property type="match status" value="1"/>
</dbReference>
<dbReference type="GO" id="GO:0005886">
    <property type="term" value="C:plasma membrane"/>
    <property type="evidence" value="ECO:0007669"/>
    <property type="project" value="UniProtKB-SubCell"/>
</dbReference>
<comment type="pathway">
    <text evidence="1">Bacterial outer membrane biogenesis; lipopolysaccharide biosynthesis.</text>
</comment>
<dbReference type="KEGG" id="hhs:HHS_05980"/>
<dbReference type="eggNOG" id="COG1560">
    <property type="taxonomic scope" value="Bacteria"/>
</dbReference>
<dbReference type="GO" id="GO:0036104">
    <property type="term" value="P:Kdo2-lipid A biosynthetic process"/>
    <property type="evidence" value="ECO:0007669"/>
    <property type="project" value="UniProtKB-UniRule"/>
</dbReference>
<dbReference type="EMBL" id="AP012554">
    <property type="protein sequence ID" value="BAO00568.1"/>
    <property type="molecule type" value="Genomic_DNA"/>
</dbReference>
<dbReference type="Pfam" id="PF03279">
    <property type="entry name" value="Lip_A_acyltrans"/>
    <property type="match status" value="1"/>
</dbReference>
<organism evidence="2 3">
    <name type="scientific">Candidatus Pantoea carbekii</name>
    <dbReference type="NCBI Taxonomy" id="1235990"/>
    <lineage>
        <taxon>Bacteria</taxon>
        <taxon>Pseudomonadati</taxon>
        <taxon>Pseudomonadota</taxon>
        <taxon>Gammaproteobacteria</taxon>
        <taxon>Enterobacterales</taxon>
        <taxon>Erwiniaceae</taxon>
        <taxon>Pantoea</taxon>
    </lineage>
</organism>
<dbReference type="Proteomes" id="UP000016900">
    <property type="component" value="Chromosome"/>
</dbReference>
<keyword evidence="1" id="KW-1133">Transmembrane helix</keyword>
<dbReference type="OrthoDB" id="9803456at2"/>
<dbReference type="PATRIC" id="fig|1235990.3.peg.593"/>
<reference evidence="2 3" key="1">
    <citation type="submission" date="2012-10" db="EMBL/GenBank/DDBJ databases">
        <title>Genome sequence of the symbiont of the pentatomidae stink bug Halyomorpha halys.</title>
        <authorList>
            <person name="Kobayashi H."/>
            <person name="Fujii-Muramatsu R."/>
            <person name="Takeishi K."/>
            <person name="Noda H."/>
        </authorList>
    </citation>
    <scope>NUCLEOTIDE SEQUENCE [LARGE SCALE GENOMIC DNA]</scope>
</reference>
<keyword evidence="1" id="KW-1003">Cell membrane</keyword>
<dbReference type="UniPathway" id="UPA00360">
    <property type="reaction ID" value="UER00486"/>
</dbReference>
<evidence type="ECO:0000313" key="2">
    <source>
        <dbReference type="EMBL" id="BAO00568.1"/>
    </source>
</evidence>
<sequence>MKTRKTSNIKNKIEFVPVFKSSFLRPKYWFSWLVISFLICMSMLSVKIRDPILNVLGKLISKLAKNARRRARINLYYCLPELNEVQREQIIENMFSTALQAIVMMVELALYNSKNLRKRIEWYGREIIDALKNKKENVIFLVPHGWSVDMPAMLLASEGKMMAAMFHHQSDLLIDYLWNTIRRRFGGRMHARKDGIKPFVNSIRQGYYGYYLPDQDYGTENSEFVDFFATYKATLTVLGRLMKVCHACIVPMFPVYNSMTHRLEIYVRPAMNDLLSADNKTLARRVNEEIEKFVRPFPEQYTWVLKLLKTRKQGEIEPYARNDLYPLK</sequence>